<dbReference type="SMART" id="SM00368">
    <property type="entry name" value="LRR_RI"/>
    <property type="match status" value="10"/>
</dbReference>
<dbReference type="InterPro" id="IPR003591">
    <property type="entry name" value="Leu-rich_rpt_typical-subtyp"/>
</dbReference>
<dbReference type="SMART" id="SM00369">
    <property type="entry name" value="LRR_TYP"/>
    <property type="match status" value="25"/>
</dbReference>
<dbReference type="SMART" id="SM00364">
    <property type="entry name" value="LRR_BAC"/>
    <property type="match status" value="9"/>
</dbReference>
<feature type="domain" description="LRRCT" evidence="5">
    <location>
        <begin position="962"/>
        <end position="1042"/>
    </location>
</feature>
<proteinExistence type="predicted"/>
<comment type="caution">
    <text evidence="6">The sequence shown here is derived from an EMBL/GenBank/DDBJ whole genome shotgun (WGS) entry which is preliminary data.</text>
</comment>
<evidence type="ECO:0000256" key="2">
    <source>
        <dbReference type="ARBA" id="ARBA00022729"/>
    </source>
</evidence>
<keyword evidence="1" id="KW-0433">Leucine-rich repeat</keyword>
<dbReference type="Proteomes" id="UP001219518">
    <property type="component" value="Unassembled WGS sequence"/>
</dbReference>
<keyword evidence="2" id="KW-0732">Signal</keyword>
<evidence type="ECO:0000256" key="1">
    <source>
        <dbReference type="ARBA" id="ARBA00022614"/>
    </source>
</evidence>
<dbReference type="SMART" id="SM00082">
    <property type="entry name" value="LRRCT"/>
    <property type="match status" value="1"/>
</dbReference>
<dbReference type="GO" id="GO:0005615">
    <property type="term" value="C:extracellular space"/>
    <property type="evidence" value="ECO:0007669"/>
    <property type="project" value="TreeGrafter"/>
</dbReference>
<gene>
    <name evidence="6" type="ORF">KUF71_015428</name>
</gene>
<feature type="non-terminal residue" evidence="6">
    <location>
        <position position="1381"/>
    </location>
</feature>
<evidence type="ECO:0000313" key="7">
    <source>
        <dbReference type="Proteomes" id="UP001219518"/>
    </source>
</evidence>
<dbReference type="Pfam" id="PF13855">
    <property type="entry name" value="LRR_8"/>
    <property type="match status" value="9"/>
</dbReference>
<reference evidence="6" key="1">
    <citation type="submission" date="2021-07" db="EMBL/GenBank/DDBJ databases">
        <authorList>
            <person name="Catto M.A."/>
            <person name="Jacobson A."/>
            <person name="Kennedy G."/>
            <person name="Labadie P."/>
            <person name="Hunt B.G."/>
            <person name="Srinivasan R."/>
        </authorList>
    </citation>
    <scope>NUCLEOTIDE SEQUENCE</scope>
    <source>
        <strain evidence="6">PL_HMW_Pooled</strain>
        <tissue evidence="6">Head</tissue>
    </source>
</reference>
<keyword evidence="3" id="KW-0677">Repeat</keyword>
<feature type="region of interest" description="Disordered" evidence="4">
    <location>
        <begin position="1248"/>
        <end position="1271"/>
    </location>
</feature>
<dbReference type="PROSITE" id="PS51450">
    <property type="entry name" value="LRR"/>
    <property type="match status" value="8"/>
</dbReference>
<feature type="region of interest" description="Disordered" evidence="4">
    <location>
        <begin position="1115"/>
        <end position="1136"/>
    </location>
</feature>
<accession>A0AAE1HTG8</accession>
<name>A0AAE1HTG8_9NEOP</name>
<dbReference type="Gene3D" id="3.80.10.10">
    <property type="entry name" value="Ribonuclease Inhibitor"/>
    <property type="match status" value="5"/>
</dbReference>
<dbReference type="SUPFAM" id="SSF52058">
    <property type="entry name" value="L domain-like"/>
    <property type="match status" value="2"/>
</dbReference>
<dbReference type="Pfam" id="PF00560">
    <property type="entry name" value="LRR_1"/>
    <property type="match status" value="1"/>
</dbReference>
<evidence type="ECO:0000259" key="5">
    <source>
        <dbReference type="SMART" id="SM00082"/>
    </source>
</evidence>
<dbReference type="SUPFAM" id="SSF52047">
    <property type="entry name" value="RNI-like"/>
    <property type="match status" value="1"/>
</dbReference>
<dbReference type="PANTHER" id="PTHR24373">
    <property type="entry name" value="SLIT RELATED LEUCINE-RICH REPEAT NEURONAL PROTEIN"/>
    <property type="match status" value="1"/>
</dbReference>
<evidence type="ECO:0000256" key="4">
    <source>
        <dbReference type="SAM" id="MobiDB-lite"/>
    </source>
</evidence>
<dbReference type="InterPro" id="IPR001611">
    <property type="entry name" value="Leu-rich_rpt"/>
</dbReference>
<evidence type="ECO:0000313" key="6">
    <source>
        <dbReference type="EMBL" id="KAK3927122.1"/>
    </source>
</evidence>
<sequence length="1381" mass="148364">MLSAPASAPASGPGRGRRWGWLPWRDALLGAALLLLLVGGGPGGGPLGVTGQSAQAAVTCPTEEEISPCRCSLRGDEIQIWCSHSELPAVLAALRNVARLLPTRALDELILENNAWTSLGGSALAGPTGLRVSRLMLRDNGLETVAATWLAGLEDSLLELFLVEPLLRAFPDDSLIPFKRLEAVTLQCGEMQRLPRLAGLPRLRYVLVQSAMLWELPPGHLGNLPYLEQLHVVSSPRLASLDAGTVSDLPRLTSVNISDTGLTWIHPRALQRLPALAEVTLRANKLSDAAMVGRALSELPSLAAVQVDDNQLEILPSASFADLPALRELSLAGNRIVELQHGAFQRLPALRTLDLSRNQVRVVHPEAFLHHSASNLEQLYLQENALDSADAVRAVLDALPRLRFLDVSDNRIVEIGMGALGRGHVSLERLHLDRNRVHRVFRDSFNNMPALRELRLSHNMLSNNLDQPYWNLPALKGLDLSYNQFRRCDPRLLANLPSLRRLDLSGNNIAHVDPGSFLNTPALEHVNLSSNALAVVSPATFRMLLNLFELDVGRNRLSQLVPGLPPGVEYLRMPMNQVTVLPPPTSPDMNLPALRFLDLSNNGLKRVPADSFRQMPGLQQLLLSGNALQTLETAALQGLNRLERLELRSNRLTSLLPRSLQDLRLLRELDLRGNRLESLPGDVLQEAASLQVLDLSRNQLASIEPDAMRGNRNLEVLRASHNALPNIPSALLQLPSLRVLDLSHNRVRDLPPGALTALAGLQELRLAKNKLRELKAGAVERLPRLQLLDLDSNELHNLQPRSVHSLPSLQQLNLARNRLQTLSAGALSDVPNLMHCELQENQLAQVSPGALAGAPHLLHLNMSYNQITALENAGLQQLRSLEVLDLSHNRVSRVAAETLNSMEWLVELKMDNNRICNIQGVPFNNMPRLRVLSLNNNKMTSLPESTFQRLKHTVSQLQLNGNPLSCSCDLLWLHSWLLESEQLPAHAHGHAYAHAGRDADGPRCADGSLVKEIRVSRAECDAAAKSAPLSARLQHTSSPACDAEIIDLPPANVVGTSQIVSTALEVRGSTQAPQQNVAPSPEESEYFYDEYVDVTVDENATALNNASLVATPNSVTPGQTASLHTAPATASPPGTATATAVASHSTPAMAAPGAPGAHYVTGGTPTLYAGTRNKLRPPGVGPGPGMTAADDPKRMPPGPAAPGGLTFFGIPLKMPSLNIGGIFGHARDTDGKPVVPSRTGELENATVTARDGTLGAPPPTGASQTAPAAGVGAPVPTASVVRVSPVSGGFRPIVPGPGGFTPVGAAGLGAGPGAGPGPTGAPQLDIFRQQVDLASDNRHFPSVRLGATSTSGPVVVTENYNFRDGHEERIKQHHSSEENLR</sequence>
<dbReference type="FunFam" id="3.80.10.10:FF:001164">
    <property type="entry name" value="GH01279p"/>
    <property type="match status" value="2"/>
</dbReference>
<dbReference type="PRINTS" id="PR00019">
    <property type="entry name" value="LEURICHRPT"/>
</dbReference>
<dbReference type="PANTHER" id="PTHR24373:SF378">
    <property type="entry name" value="FI03225P-RELATED"/>
    <property type="match status" value="1"/>
</dbReference>
<keyword evidence="7" id="KW-1185">Reference proteome</keyword>
<reference evidence="6" key="2">
    <citation type="journal article" date="2023" name="BMC Genomics">
        <title>Pest status, molecular evolution, and epigenetic factors derived from the genome assembly of Frankliniella fusca, a thysanopteran phytovirus vector.</title>
        <authorList>
            <person name="Catto M.A."/>
            <person name="Labadie P.E."/>
            <person name="Jacobson A.L."/>
            <person name="Kennedy G.G."/>
            <person name="Srinivasan R."/>
            <person name="Hunt B.G."/>
        </authorList>
    </citation>
    <scope>NUCLEOTIDE SEQUENCE</scope>
    <source>
        <strain evidence="6">PL_HMW_Pooled</strain>
    </source>
</reference>
<dbReference type="GO" id="GO:0031012">
    <property type="term" value="C:extracellular matrix"/>
    <property type="evidence" value="ECO:0007669"/>
    <property type="project" value="TreeGrafter"/>
</dbReference>
<protein>
    <submittedName>
        <fullName evidence="6">Protein artichoke</fullName>
    </submittedName>
</protein>
<organism evidence="6 7">
    <name type="scientific">Frankliniella fusca</name>
    <dbReference type="NCBI Taxonomy" id="407009"/>
    <lineage>
        <taxon>Eukaryota</taxon>
        <taxon>Metazoa</taxon>
        <taxon>Ecdysozoa</taxon>
        <taxon>Arthropoda</taxon>
        <taxon>Hexapoda</taxon>
        <taxon>Insecta</taxon>
        <taxon>Pterygota</taxon>
        <taxon>Neoptera</taxon>
        <taxon>Paraneoptera</taxon>
        <taxon>Thysanoptera</taxon>
        <taxon>Terebrantia</taxon>
        <taxon>Thripoidea</taxon>
        <taxon>Thripidae</taxon>
        <taxon>Frankliniella</taxon>
    </lineage>
</organism>
<evidence type="ECO:0000256" key="3">
    <source>
        <dbReference type="ARBA" id="ARBA00022737"/>
    </source>
</evidence>
<dbReference type="InterPro" id="IPR050328">
    <property type="entry name" value="Dev_Immune_Receptor"/>
</dbReference>
<dbReference type="InterPro" id="IPR000483">
    <property type="entry name" value="Cys-rich_flank_reg_C"/>
</dbReference>
<dbReference type="InterPro" id="IPR032675">
    <property type="entry name" value="LRR_dom_sf"/>
</dbReference>
<feature type="compositionally biased region" description="Low complexity" evidence="4">
    <location>
        <begin position="1125"/>
        <end position="1136"/>
    </location>
</feature>
<dbReference type="EMBL" id="JAHWGI010001278">
    <property type="protein sequence ID" value="KAK3927122.1"/>
    <property type="molecule type" value="Genomic_DNA"/>
</dbReference>